<dbReference type="OMA" id="ANENEHI"/>
<dbReference type="Proteomes" id="UP000030854">
    <property type="component" value="Unassembled WGS sequence"/>
</dbReference>
<dbReference type="HOGENOM" id="CLU_469455_0_0_1"/>
<feature type="region of interest" description="Disordered" evidence="2">
    <location>
        <begin position="562"/>
        <end position="581"/>
    </location>
</feature>
<organism evidence="3 4">
    <name type="scientific">Uncinula necator</name>
    <name type="common">Grape powdery mildew</name>
    <dbReference type="NCBI Taxonomy" id="52586"/>
    <lineage>
        <taxon>Eukaryota</taxon>
        <taxon>Fungi</taxon>
        <taxon>Dikarya</taxon>
        <taxon>Ascomycota</taxon>
        <taxon>Pezizomycotina</taxon>
        <taxon>Leotiomycetes</taxon>
        <taxon>Erysiphales</taxon>
        <taxon>Erysiphaceae</taxon>
        <taxon>Erysiphe</taxon>
    </lineage>
</organism>
<feature type="coiled-coil region" evidence="1">
    <location>
        <begin position="239"/>
        <end position="297"/>
    </location>
</feature>
<feature type="region of interest" description="Disordered" evidence="2">
    <location>
        <begin position="211"/>
        <end position="237"/>
    </location>
</feature>
<dbReference type="EMBL" id="JNVN01000434">
    <property type="protein sequence ID" value="KHJ35317.1"/>
    <property type="molecule type" value="Genomic_DNA"/>
</dbReference>
<feature type="compositionally biased region" description="Basic residues" evidence="2">
    <location>
        <begin position="423"/>
        <end position="437"/>
    </location>
</feature>
<keyword evidence="1" id="KW-0175">Coiled coil</keyword>
<accession>A0A0B1P9H5</accession>
<feature type="compositionally biased region" description="Polar residues" evidence="2">
    <location>
        <begin position="227"/>
        <end position="237"/>
    </location>
</feature>
<dbReference type="AlphaFoldDB" id="A0A0B1P9H5"/>
<evidence type="ECO:0000313" key="3">
    <source>
        <dbReference type="EMBL" id="KHJ35317.1"/>
    </source>
</evidence>
<name>A0A0B1P9H5_UNCNE</name>
<protein>
    <submittedName>
        <fullName evidence="3">Putative smc domain-containing protein</fullName>
    </submittedName>
</protein>
<sequence>MNAMPLSKEDFEARCQYPDSLKWETIYQETVFACKNLVNDEELRRLRLSILMHEYQKKDLENHISTLDHQCKSLNIKLDEANEKVLQQEKCLLNQKSELIELRAGLRFLCKLSTSYVDSEAENPPMSDDMMILKVELDKFKAIAKIHETILKENLTLNQKVESIENRSVNSNFNSQLVIYPKEKYQGNSQHDDSYEDLSSVQELNNLLPDIATGKEGPLEAPEDENLQTQGQQNSMSDKQNLENLDENHMNTLKELKLSENRQVILEKELCMVREKAADYEVQIQKLQADYNKSQALLSSINFNAVEKQPKVKKSLKRDFLGKNKDASIGTPGGGANRASRNSIKWGGILEQTSIGEKSMFSITPFLNKTIEFEEVVSENEDDFSSFNDAGIVSQIMVENHNLKDPPVNNTGLKISPQSITTPKKKSSKRLASKAKSKPVSPSIASHEKNEMLKNIASENSDKLVEGANENEHIQDKVRMVVSHPISLSSKALVNKVQIQNVDSNNGQKLKNKRTLLNVGMNSLENQGVEFQDTGIETDYPSHRLLRKDMFPKIYGGIGDKSNTFSPLKKDRATRSKNIAK</sequence>
<feature type="compositionally biased region" description="Polar residues" evidence="2">
    <location>
        <begin position="408"/>
        <end position="422"/>
    </location>
</feature>
<evidence type="ECO:0000313" key="4">
    <source>
        <dbReference type="Proteomes" id="UP000030854"/>
    </source>
</evidence>
<keyword evidence="4" id="KW-1185">Reference proteome</keyword>
<gene>
    <name evidence="3" type="ORF">EV44_g4641</name>
</gene>
<proteinExistence type="predicted"/>
<reference evidence="3 4" key="1">
    <citation type="journal article" date="2014" name="BMC Genomics">
        <title>Adaptive genomic structural variation in the grape powdery mildew pathogen, Erysiphe necator.</title>
        <authorList>
            <person name="Jones L."/>
            <person name="Riaz S."/>
            <person name="Morales-Cruz A."/>
            <person name="Amrine K.C."/>
            <person name="McGuire B."/>
            <person name="Gubler W.D."/>
            <person name="Walker M.A."/>
            <person name="Cantu D."/>
        </authorList>
    </citation>
    <scope>NUCLEOTIDE SEQUENCE [LARGE SCALE GENOMIC DNA]</scope>
    <source>
        <strain evidence="4">c</strain>
    </source>
</reference>
<comment type="caution">
    <text evidence="3">The sequence shown here is derived from an EMBL/GenBank/DDBJ whole genome shotgun (WGS) entry which is preliminary data.</text>
</comment>
<feature type="region of interest" description="Disordered" evidence="2">
    <location>
        <begin position="403"/>
        <end position="449"/>
    </location>
</feature>
<dbReference type="STRING" id="52586.A0A0B1P9H5"/>
<feature type="coiled-coil region" evidence="1">
    <location>
        <begin position="57"/>
        <end position="84"/>
    </location>
</feature>
<evidence type="ECO:0000256" key="2">
    <source>
        <dbReference type="SAM" id="MobiDB-lite"/>
    </source>
</evidence>
<evidence type="ECO:0000256" key="1">
    <source>
        <dbReference type="SAM" id="Coils"/>
    </source>
</evidence>